<evidence type="ECO:0000256" key="1">
    <source>
        <dbReference type="SAM" id="MobiDB-lite"/>
    </source>
</evidence>
<feature type="compositionally biased region" description="Pro residues" evidence="1">
    <location>
        <begin position="37"/>
        <end position="47"/>
    </location>
</feature>
<reference evidence="2" key="1">
    <citation type="submission" date="2014-08" db="EMBL/GenBank/DDBJ databases">
        <authorList>
            <person name="Sharma Rahul"/>
            <person name="Thines Marco"/>
        </authorList>
    </citation>
    <scope>NUCLEOTIDE SEQUENCE</scope>
</reference>
<dbReference type="AlphaFoldDB" id="A0A0F7SSG7"/>
<sequence>MPLITRKNTPPSFVIGQSASFTQPTQQMSSPPVIILTPPPSDMPTPPADTQLSPTGPSLVRRVSGASSSASSKSYDVSYFLPSRRSRRPSSPPGPIPVRLRNSKLILDQNSPFRARALGLDLVVP</sequence>
<proteinExistence type="predicted"/>
<accession>A0A0F7SSG7</accession>
<evidence type="ECO:0000313" key="2">
    <source>
        <dbReference type="EMBL" id="CED83490.1"/>
    </source>
</evidence>
<dbReference type="EMBL" id="LN483142">
    <property type="protein sequence ID" value="CED83490.1"/>
    <property type="molecule type" value="Genomic_DNA"/>
</dbReference>
<protein>
    <submittedName>
        <fullName evidence="2">Uncharacterized protein</fullName>
    </submittedName>
</protein>
<feature type="compositionally biased region" description="Low complexity" evidence="1">
    <location>
        <begin position="58"/>
        <end position="83"/>
    </location>
</feature>
<organism evidence="2">
    <name type="scientific">Phaffia rhodozyma</name>
    <name type="common">Yeast</name>
    <name type="synonym">Xanthophyllomyces dendrorhous</name>
    <dbReference type="NCBI Taxonomy" id="264483"/>
    <lineage>
        <taxon>Eukaryota</taxon>
        <taxon>Fungi</taxon>
        <taxon>Dikarya</taxon>
        <taxon>Basidiomycota</taxon>
        <taxon>Agaricomycotina</taxon>
        <taxon>Tremellomycetes</taxon>
        <taxon>Cystofilobasidiales</taxon>
        <taxon>Mrakiaceae</taxon>
        <taxon>Phaffia</taxon>
    </lineage>
</organism>
<feature type="region of interest" description="Disordered" evidence="1">
    <location>
        <begin position="1"/>
        <end position="99"/>
    </location>
</feature>
<name>A0A0F7SSG7_PHARH</name>
<feature type="compositionally biased region" description="Polar residues" evidence="1">
    <location>
        <begin position="1"/>
        <end position="30"/>
    </location>
</feature>